<evidence type="ECO:0000313" key="3">
    <source>
        <dbReference type="EMBL" id="OZG56588.1"/>
    </source>
</evidence>
<comment type="caution">
    <text evidence="3">The sequence shown here is derived from an EMBL/GenBank/DDBJ whole genome shotgun (WGS) entry which is preliminary data.</text>
</comment>
<evidence type="ECO:0000313" key="4">
    <source>
        <dbReference type="Proteomes" id="UP000216871"/>
    </source>
</evidence>
<dbReference type="NCBIfam" id="NF033550">
    <property type="entry name" value="transpos_ISL3"/>
    <property type="match status" value="1"/>
</dbReference>
<evidence type="ECO:0000259" key="2">
    <source>
        <dbReference type="Pfam" id="PF13542"/>
    </source>
</evidence>
<dbReference type="PANTHER" id="PTHR33498">
    <property type="entry name" value="TRANSPOSASE FOR INSERTION SEQUENCE ELEMENT IS1557"/>
    <property type="match status" value="1"/>
</dbReference>
<feature type="domain" description="Transposase IS204/IS1001/IS1096/IS1165 helix-turn-helix" evidence="2">
    <location>
        <begin position="94"/>
        <end position="142"/>
    </location>
</feature>
<organism evidence="3 4">
    <name type="scientific">Bifidobacterium myosotis</name>
    <dbReference type="NCBI Taxonomy" id="1630166"/>
    <lineage>
        <taxon>Bacteria</taxon>
        <taxon>Bacillati</taxon>
        <taxon>Actinomycetota</taxon>
        <taxon>Actinomycetes</taxon>
        <taxon>Bifidobacteriales</taxon>
        <taxon>Bifidobacteriaceae</taxon>
        <taxon>Bifidobacterium</taxon>
    </lineage>
</organism>
<dbReference type="PANTHER" id="PTHR33498:SF1">
    <property type="entry name" value="TRANSPOSASE FOR INSERTION SEQUENCE ELEMENT IS1557"/>
    <property type="match status" value="1"/>
</dbReference>
<gene>
    <name evidence="3" type="ORF">BMYO_2164</name>
</gene>
<dbReference type="InterPro" id="IPR032877">
    <property type="entry name" value="Transposase_HTH"/>
</dbReference>
<dbReference type="InterPro" id="IPR047951">
    <property type="entry name" value="Transpos_ISL3"/>
</dbReference>
<dbReference type="Pfam" id="PF13542">
    <property type="entry name" value="HTH_Tnp_ISL3"/>
    <property type="match status" value="1"/>
</dbReference>
<dbReference type="RefSeq" id="WP_233428272.1">
    <property type="nucleotide sequence ID" value="NZ_MWWW01000051.1"/>
</dbReference>
<protein>
    <submittedName>
        <fullName evidence="3">Transposase</fullName>
    </submittedName>
</protein>
<keyword evidence="4" id="KW-1185">Reference proteome</keyword>
<dbReference type="Proteomes" id="UP000216871">
    <property type="component" value="Unassembled WGS sequence"/>
</dbReference>
<dbReference type="Pfam" id="PF01610">
    <property type="entry name" value="DDE_Tnp_ISL3"/>
    <property type="match status" value="1"/>
</dbReference>
<dbReference type="AlphaFoldDB" id="A0A261FBW3"/>
<evidence type="ECO:0000259" key="1">
    <source>
        <dbReference type="Pfam" id="PF01610"/>
    </source>
</evidence>
<feature type="domain" description="Transposase IS204/IS1001/IS1096/IS1165 DDE" evidence="1">
    <location>
        <begin position="160"/>
        <end position="400"/>
    </location>
</feature>
<name>A0A261FBW3_9BIFI</name>
<proteinExistence type="predicted"/>
<dbReference type="InterPro" id="IPR002560">
    <property type="entry name" value="Transposase_DDE"/>
</dbReference>
<reference evidence="3 4" key="1">
    <citation type="journal article" date="2017" name="BMC Genomics">
        <title>Comparative genomic and phylogenomic analyses of the Bifidobacteriaceae family.</title>
        <authorList>
            <person name="Lugli G.A."/>
            <person name="Milani C."/>
            <person name="Turroni F."/>
            <person name="Duranti S."/>
            <person name="Mancabelli L."/>
            <person name="Mangifesta M."/>
            <person name="Ferrario C."/>
            <person name="Modesto M."/>
            <person name="Mattarelli P."/>
            <person name="Jiri K."/>
            <person name="van Sinderen D."/>
            <person name="Ventura M."/>
        </authorList>
    </citation>
    <scope>NUCLEOTIDE SEQUENCE [LARGE SCALE GENOMIC DNA]</scope>
    <source>
        <strain evidence="3 4">DSM 100196</strain>
    </source>
</reference>
<dbReference type="EMBL" id="MWWW01000051">
    <property type="protein sequence ID" value="OZG56588.1"/>
    <property type="molecule type" value="Genomic_DNA"/>
</dbReference>
<accession>A0A261FBW3</accession>
<sequence length="418" mass="48050">MNSLFKRLLNVKGMVVEDVRIVDGPMRPEPVLEVRVRPRAGMLRCSRCGRKRRGYDRGGGVRRWRHQDFGCWRVELVSMMPRVDCPGCGVVVAAVPWAEPGSRFTRDFEAECAWLMTVANQRTVSGFLRVAWRTAGDIARRVAGRLEAAMPSPFDGLTAIGVDETSYRKGHTYITVVVDHERRRVIWAHDGYGRDVFDLFFRQLTPEQRASIRVVTGDGARWIDSCVHEWCPQAERVLDGFHIVSWMTDALDGVRKRLWNDARRDGDEEGAKRMRGVKYAVLKNPDRLTDRQDESLAALGNTDPKGQLYRAWRLKELLRNLLKHPLGQATAELRHWVFWASHSRIPEIVELSQKIRRRRPDILRTIELGYSNARLEAFNNRIKVTIRMAYGFHHVNNLIALVMLRCGGLDIRLPKPNP</sequence>